<proteinExistence type="predicted"/>
<dbReference type="OrthoDB" id="5382170at2759"/>
<protein>
    <recommendedName>
        <fullName evidence="6">Gpi anchored protein</fullName>
    </recommendedName>
</protein>
<dbReference type="InterPro" id="IPR054293">
    <property type="entry name" value="DUF7029"/>
</dbReference>
<feature type="domain" description="DUF7029" evidence="2">
    <location>
        <begin position="83"/>
        <end position="187"/>
    </location>
</feature>
<accession>A0A8H6XHX8</accession>
<dbReference type="InterPro" id="IPR055647">
    <property type="entry name" value="DUF7223"/>
</dbReference>
<dbReference type="Pfam" id="PF23865">
    <property type="entry name" value="DUF7223"/>
    <property type="match status" value="1"/>
</dbReference>
<keyword evidence="1" id="KW-0732">Signal</keyword>
<organism evidence="4 5">
    <name type="scientific">Mycena sanguinolenta</name>
    <dbReference type="NCBI Taxonomy" id="230812"/>
    <lineage>
        <taxon>Eukaryota</taxon>
        <taxon>Fungi</taxon>
        <taxon>Dikarya</taxon>
        <taxon>Basidiomycota</taxon>
        <taxon>Agaricomycotina</taxon>
        <taxon>Agaricomycetes</taxon>
        <taxon>Agaricomycetidae</taxon>
        <taxon>Agaricales</taxon>
        <taxon>Marasmiineae</taxon>
        <taxon>Mycenaceae</taxon>
        <taxon>Mycena</taxon>
    </lineage>
</organism>
<evidence type="ECO:0000313" key="4">
    <source>
        <dbReference type="EMBL" id="KAF7341835.1"/>
    </source>
</evidence>
<dbReference type="AlphaFoldDB" id="A0A8H6XHX8"/>
<keyword evidence="5" id="KW-1185">Reference proteome</keyword>
<evidence type="ECO:0000259" key="3">
    <source>
        <dbReference type="Pfam" id="PF23865"/>
    </source>
</evidence>
<reference evidence="4" key="1">
    <citation type="submission" date="2020-05" db="EMBL/GenBank/DDBJ databases">
        <title>Mycena genomes resolve the evolution of fungal bioluminescence.</title>
        <authorList>
            <person name="Tsai I.J."/>
        </authorList>
    </citation>
    <scope>NUCLEOTIDE SEQUENCE</scope>
    <source>
        <strain evidence="4">160909Yilan</strain>
    </source>
</reference>
<comment type="caution">
    <text evidence="4">The sequence shown here is derived from an EMBL/GenBank/DDBJ whole genome shotgun (WGS) entry which is preliminary data.</text>
</comment>
<feature type="chain" id="PRO_5034262140" description="Gpi anchored protein" evidence="1">
    <location>
        <begin position="20"/>
        <end position="626"/>
    </location>
</feature>
<name>A0A8H6XHX8_9AGAR</name>
<feature type="domain" description="DUF7223" evidence="3">
    <location>
        <begin position="264"/>
        <end position="460"/>
    </location>
</feature>
<feature type="signal peptide" evidence="1">
    <location>
        <begin position="1"/>
        <end position="19"/>
    </location>
</feature>
<gene>
    <name evidence="4" type="ORF">MSAN_02038800</name>
</gene>
<dbReference type="Proteomes" id="UP000623467">
    <property type="component" value="Unassembled WGS sequence"/>
</dbReference>
<evidence type="ECO:0000259" key="2">
    <source>
        <dbReference type="Pfam" id="PF22974"/>
    </source>
</evidence>
<sequence>MHFSPVLILLLSCFAGAHELSRPQSIRDSGSLAVPRRLVPFSMARRSHQAREVKLALAPKDTLDLAYRAEYASFPSTVLKFSAHQNLPIISLEDIDHLLATVLCDPLEHHGGATITLSFFSSDACAEALDSWSTPSIFTLITLHPTCNLPDQRGAWRITAVQGAPDSQEITLDASAIPLSEIGHSFHISHNAAGVSSLPGNPSQFHRRDIDDVFTFGHDFDFAPRQKLFPVDDSLLSERGSIDAQPLDSDSDSDSDSNSDADGTFEVFCVNCISQANFSVGIEVDVTGLNITAAHVNFTVLDFQHRIELEFSLNASLSAHESVDVIKAPLPGLGLDIDGIGSIGLFWGGHLGAELDITGELNFSIGAEASIPSGASATFVLAGDEKSSATGWDLSFDLIPFRLNSGSFSASAQLSLSPFLELDITLLDANLATARIDINTPQMVANASVVSNVNRQCQAAGPNDLESFSSALTFGAAAAIDIQVSTSGALLPDLNDNIFTDNFTFSDLPPPSAPECFVIANDDTAVANAPDAKALAGLVPAATGTLVAATQAVPTFNIAGIESYYSANGALPTNVNYTQLVEATAVPSDIKDAVDKIVKSHGQLNRPLGAWGLVLLVAGFGVTASL</sequence>
<evidence type="ECO:0000256" key="1">
    <source>
        <dbReference type="SAM" id="SignalP"/>
    </source>
</evidence>
<evidence type="ECO:0008006" key="6">
    <source>
        <dbReference type="Google" id="ProtNLM"/>
    </source>
</evidence>
<dbReference type="Pfam" id="PF22974">
    <property type="entry name" value="DUF7029"/>
    <property type="match status" value="1"/>
</dbReference>
<evidence type="ECO:0000313" key="5">
    <source>
        <dbReference type="Proteomes" id="UP000623467"/>
    </source>
</evidence>
<dbReference type="EMBL" id="JACAZH010000026">
    <property type="protein sequence ID" value="KAF7341835.1"/>
    <property type="molecule type" value="Genomic_DNA"/>
</dbReference>